<reference evidence="1 2" key="1">
    <citation type="submission" date="2019-07" db="EMBL/GenBank/DDBJ databases">
        <title>Genomic Encyclopedia of Archaeal and Bacterial Type Strains, Phase II (KMG-II): from individual species to whole genera.</title>
        <authorList>
            <person name="Goeker M."/>
        </authorList>
    </citation>
    <scope>NUCLEOTIDE SEQUENCE [LARGE SCALE GENOMIC DNA]</scope>
    <source>
        <strain evidence="1 2">DSM 17527</strain>
    </source>
</reference>
<comment type="caution">
    <text evidence="1">The sequence shown here is derived from an EMBL/GenBank/DDBJ whole genome shotgun (WGS) entry which is preliminary data.</text>
</comment>
<organism evidence="1 2">
    <name type="scientific">Aquimarina intermedia</name>
    <dbReference type="NCBI Taxonomy" id="350814"/>
    <lineage>
        <taxon>Bacteria</taxon>
        <taxon>Pseudomonadati</taxon>
        <taxon>Bacteroidota</taxon>
        <taxon>Flavobacteriia</taxon>
        <taxon>Flavobacteriales</taxon>
        <taxon>Flavobacteriaceae</taxon>
        <taxon>Aquimarina</taxon>
    </lineage>
</organism>
<gene>
    <name evidence="1" type="ORF">BD809_101491</name>
</gene>
<protein>
    <submittedName>
        <fullName evidence="1">Uncharacterized protein</fullName>
    </submittedName>
</protein>
<sequence>MDSNWLNLVFNGNDIAFFNPKCKKENSPKLVKDTADFSQIDISSIQVVALNGYCTPLFQFHISSWEVNNPNPVPEVNSFFTSRLSYRYLENISPPPRFI</sequence>
<accession>A0A5S5CDC5</accession>
<proteinExistence type="predicted"/>
<evidence type="ECO:0000313" key="1">
    <source>
        <dbReference type="EMBL" id="TYP77337.1"/>
    </source>
</evidence>
<dbReference type="AlphaFoldDB" id="A0A5S5CDC5"/>
<evidence type="ECO:0000313" key="2">
    <source>
        <dbReference type="Proteomes" id="UP000324376"/>
    </source>
</evidence>
<dbReference type="RefSeq" id="WP_246131396.1">
    <property type="nucleotide sequence ID" value="NZ_VNHU01000001.1"/>
</dbReference>
<keyword evidence="2" id="KW-1185">Reference proteome</keyword>
<dbReference type="EMBL" id="VNHU01000001">
    <property type="protein sequence ID" value="TYP77337.1"/>
    <property type="molecule type" value="Genomic_DNA"/>
</dbReference>
<dbReference type="Proteomes" id="UP000324376">
    <property type="component" value="Unassembled WGS sequence"/>
</dbReference>
<name>A0A5S5CDC5_9FLAO</name>